<sequence>MVFNFVKFVFLLLNSDNFSLHEKTKVLISFFCITMTY</sequence>
<dbReference type="AlphaFoldDB" id="A0A0U1QXI8"/>
<name>A0A0U1QXI8_YERP3</name>
<evidence type="ECO:0000313" key="1">
    <source>
        <dbReference type="EMBL" id="ABS47366.1"/>
    </source>
</evidence>
<accession>A0A0U1QXI8</accession>
<proteinExistence type="predicted"/>
<dbReference type="HOGENOM" id="CLU_3350700_0_0_6"/>
<dbReference type="KEGG" id="ypi:YpsIP31758_3283"/>
<evidence type="ECO:0000313" key="2">
    <source>
        <dbReference type="Proteomes" id="UP000002412"/>
    </source>
</evidence>
<gene>
    <name evidence="1" type="ordered locus">YpsIP31758_3283</name>
</gene>
<protein>
    <submittedName>
        <fullName evidence="1">Uncharacterized protein</fullName>
    </submittedName>
</protein>
<dbReference type="EMBL" id="CP000720">
    <property type="protein sequence ID" value="ABS47366.1"/>
    <property type="molecule type" value="Genomic_DNA"/>
</dbReference>
<dbReference type="Proteomes" id="UP000002412">
    <property type="component" value="Chromosome"/>
</dbReference>
<reference evidence="1 2" key="1">
    <citation type="journal article" date="2007" name="PLoS Genet.">
        <title>The complete genome sequence of Yersinia pseudotuberculosis IP31758, the causative agent of Far East scarlet-like fever.</title>
        <authorList>
            <person name="Eppinger M."/>
            <person name="Rosovitz M.J."/>
            <person name="Fricke W.F."/>
            <person name="Rasko D.A."/>
            <person name="Kokorina G."/>
            <person name="Fayolle C."/>
            <person name="Lindler L.E."/>
            <person name="Carniel E."/>
            <person name="Ravel J."/>
        </authorList>
    </citation>
    <scope>NUCLEOTIDE SEQUENCE [LARGE SCALE GENOMIC DNA]</scope>
    <source>
        <strain evidence="1 2">IP 31758</strain>
    </source>
</reference>
<organism evidence="1 2">
    <name type="scientific">Yersinia pseudotuberculosis serotype O:1b (strain IP 31758)</name>
    <dbReference type="NCBI Taxonomy" id="349747"/>
    <lineage>
        <taxon>Bacteria</taxon>
        <taxon>Pseudomonadati</taxon>
        <taxon>Pseudomonadota</taxon>
        <taxon>Gammaproteobacteria</taxon>
        <taxon>Enterobacterales</taxon>
        <taxon>Yersiniaceae</taxon>
        <taxon>Yersinia</taxon>
    </lineage>
</organism>